<keyword evidence="4" id="KW-1185">Reference proteome</keyword>
<proteinExistence type="predicted"/>
<gene>
    <name evidence="1" type="ORF">B0A70_04705</name>
    <name evidence="2" type="ORF">SAMN05421796_101410</name>
</gene>
<evidence type="ECO:0000313" key="4">
    <source>
        <dbReference type="Proteomes" id="UP000238314"/>
    </source>
</evidence>
<dbReference type="STRING" id="551459.SAMN05421796_101410"/>
<evidence type="ECO:0000313" key="3">
    <source>
        <dbReference type="Proteomes" id="UP000186246"/>
    </source>
</evidence>
<protein>
    <submittedName>
        <fullName evidence="2">RHS repeat-associated core domain-containing protein</fullName>
    </submittedName>
</protein>
<name>A0A1N7KA61_9FLAO</name>
<dbReference type="OrthoDB" id="2972467at2"/>
<dbReference type="Proteomes" id="UP000186246">
    <property type="component" value="Unassembled WGS sequence"/>
</dbReference>
<evidence type="ECO:0000313" key="2">
    <source>
        <dbReference type="EMBL" id="SIS58419.1"/>
    </source>
</evidence>
<dbReference type="EMBL" id="MUGO01000003">
    <property type="protein sequence ID" value="PQA96420.1"/>
    <property type="molecule type" value="Genomic_DNA"/>
</dbReference>
<dbReference type="Gene3D" id="2.180.10.10">
    <property type="entry name" value="RHS repeat-associated core"/>
    <property type="match status" value="1"/>
</dbReference>
<sequence length="318" mass="33508">MPDLGRWNGIDQLAENYLSTSTYAYVANNPISLTDPDGRWIHQDGSIGQGPSTTSLLGPTHHAYMSFSMSDGMSYNSGAGGGGGGNAYNFTGNAAFSIFKHFATGGNMNNISFDNGYASWWTTSGSLYSSSGDLDYNWNVLHKLKLDKGEEESTWEKIWNSDFVRGFTGDFVNVGVGFSGIAGTGGGTSFELNWVIHGPEASILPAFTTTPSIGGGYNVDLTFNVGNVNYTGMASQITRSMLITNTRNGDIPTVWGAGSISAGGNLGLTGTVTRLNGGEFLVGGQVNVGLGLPAGPVPFNGSGGVSNTYLINDFYRKR</sequence>
<accession>A0A1N7KA61</accession>
<dbReference type="Proteomes" id="UP000238314">
    <property type="component" value="Unassembled WGS sequence"/>
</dbReference>
<reference evidence="3" key="3">
    <citation type="submission" date="2017-01" db="EMBL/GenBank/DDBJ databases">
        <authorList>
            <person name="Varghese N."/>
            <person name="Submissions S."/>
        </authorList>
    </citation>
    <scope>NUCLEOTIDE SEQUENCE [LARGE SCALE GENOMIC DNA]</scope>
    <source>
        <strain evidence="3">DSM 21068</strain>
    </source>
</reference>
<organism evidence="2 3">
    <name type="scientific">Chryseobacterium piscicola</name>
    <dbReference type="NCBI Taxonomy" id="551459"/>
    <lineage>
        <taxon>Bacteria</taxon>
        <taxon>Pseudomonadati</taxon>
        <taxon>Bacteroidota</taxon>
        <taxon>Flavobacteriia</taxon>
        <taxon>Flavobacteriales</taxon>
        <taxon>Weeksellaceae</taxon>
        <taxon>Chryseobacterium group</taxon>
        <taxon>Chryseobacterium</taxon>
    </lineage>
</organism>
<reference evidence="2" key="2">
    <citation type="submission" date="2017-01" db="EMBL/GenBank/DDBJ databases">
        <authorList>
            <person name="Mah S.A."/>
            <person name="Swanson W.J."/>
            <person name="Moy G.W."/>
            <person name="Vacquier V.D."/>
        </authorList>
    </citation>
    <scope>NUCLEOTIDE SEQUENCE [LARGE SCALE GENOMIC DNA]</scope>
    <source>
        <strain evidence="2">DSM 21068</strain>
    </source>
</reference>
<reference evidence="1 4" key="1">
    <citation type="submission" date="2016-11" db="EMBL/GenBank/DDBJ databases">
        <title>Whole genomes of Flavobacteriaceae.</title>
        <authorList>
            <person name="Stine C."/>
            <person name="Li C."/>
            <person name="Tadesse D."/>
        </authorList>
    </citation>
    <scope>NUCLEOTIDE SEQUENCE [LARGE SCALE GENOMIC DNA]</scope>
    <source>
        <strain evidence="1 4">DSM 21068</strain>
    </source>
</reference>
<dbReference type="EMBL" id="FTOJ01000001">
    <property type="protein sequence ID" value="SIS58419.1"/>
    <property type="molecule type" value="Genomic_DNA"/>
</dbReference>
<dbReference type="AlphaFoldDB" id="A0A1N7KA61"/>
<evidence type="ECO:0000313" key="1">
    <source>
        <dbReference type="EMBL" id="PQA96420.1"/>
    </source>
</evidence>